<dbReference type="EMBL" id="CAMXCT030000595">
    <property type="protein sequence ID" value="CAL4768213.1"/>
    <property type="molecule type" value="Genomic_DNA"/>
</dbReference>
<organism evidence="1">
    <name type="scientific">Cladocopium goreaui</name>
    <dbReference type="NCBI Taxonomy" id="2562237"/>
    <lineage>
        <taxon>Eukaryota</taxon>
        <taxon>Sar</taxon>
        <taxon>Alveolata</taxon>
        <taxon>Dinophyceae</taxon>
        <taxon>Suessiales</taxon>
        <taxon>Symbiodiniaceae</taxon>
        <taxon>Cladocopium</taxon>
    </lineage>
</organism>
<dbReference type="EMBL" id="CAMXCT020000595">
    <property type="protein sequence ID" value="CAL1134276.1"/>
    <property type="molecule type" value="Genomic_DNA"/>
</dbReference>
<dbReference type="Proteomes" id="UP001152797">
    <property type="component" value="Unassembled WGS sequence"/>
</dbReference>
<evidence type="ECO:0000313" key="1">
    <source>
        <dbReference type="EMBL" id="CAI3980901.1"/>
    </source>
</evidence>
<reference evidence="2 3" key="2">
    <citation type="submission" date="2024-05" db="EMBL/GenBank/DDBJ databases">
        <authorList>
            <person name="Chen Y."/>
            <person name="Shah S."/>
            <person name="Dougan E. K."/>
            <person name="Thang M."/>
            <person name="Chan C."/>
        </authorList>
    </citation>
    <scope>NUCLEOTIDE SEQUENCE [LARGE SCALE GENOMIC DNA]</scope>
</reference>
<protein>
    <submittedName>
        <fullName evidence="1">Uncharacterized protein</fullName>
    </submittedName>
</protein>
<evidence type="ECO:0000313" key="2">
    <source>
        <dbReference type="EMBL" id="CAL4768213.1"/>
    </source>
</evidence>
<sequence>MATMVAENAVLTSLYTAVMNVLKVPTDAVSLFPELTEFEAHQLLTLTQQLIDCQQLLETLKQTHTERHFRRITELPCTVTDGLYGLRMQRPLVETTAINVFSLTALHARRFGIFQAQMSLEVLFLGLKEHHLSYSRTETGLYRGITVIHATATFANVDLTAVLGNTVTKDQADWNLVLALPSALFRLAHMHWQEMELDAEENISLLVMNPLKNRFSQGTVKTEPGTGMLYTFNRLWLDYCLTTGSVERFALEPMELETGMIFELQGLTLGALSALSTEMTCAELYGYHCSGLVGHLVLTVSQGKMVGLNTDDMSYQMQFETLGTAPTGAMNRARVASVPLSTDDDDDTDESTVDVDFGLTAYGRRITVEFRKRK</sequence>
<accession>A0A9P1FM32</accession>
<dbReference type="EMBL" id="CAMXCT010000595">
    <property type="protein sequence ID" value="CAI3980901.1"/>
    <property type="molecule type" value="Genomic_DNA"/>
</dbReference>
<proteinExistence type="predicted"/>
<reference evidence="1" key="1">
    <citation type="submission" date="2022-10" db="EMBL/GenBank/DDBJ databases">
        <authorList>
            <person name="Chen Y."/>
            <person name="Dougan E. K."/>
            <person name="Chan C."/>
            <person name="Rhodes N."/>
            <person name="Thang M."/>
        </authorList>
    </citation>
    <scope>NUCLEOTIDE SEQUENCE</scope>
</reference>
<gene>
    <name evidence="1" type="ORF">C1SCF055_LOCUS8749</name>
</gene>
<keyword evidence="3" id="KW-1185">Reference proteome</keyword>
<evidence type="ECO:0000313" key="3">
    <source>
        <dbReference type="Proteomes" id="UP001152797"/>
    </source>
</evidence>
<comment type="caution">
    <text evidence="1">The sequence shown here is derived from an EMBL/GenBank/DDBJ whole genome shotgun (WGS) entry which is preliminary data.</text>
</comment>
<name>A0A9P1FM32_9DINO</name>
<dbReference type="AlphaFoldDB" id="A0A9P1FM32"/>